<name>A0AAV5WSQ9_9BILA</name>
<feature type="transmembrane region" description="Helical" evidence="1">
    <location>
        <begin position="86"/>
        <end position="111"/>
    </location>
</feature>
<evidence type="ECO:0000313" key="3">
    <source>
        <dbReference type="Proteomes" id="UP001432322"/>
    </source>
</evidence>
<dbReference type="Proteomes" id="UP001432322">
    <property type="component" value="Unassembled WGS sequence"/>
</dbReference>
<accession>A0AAV5WSQ9</accession>
<sequence>MAGKQATMKSMEEASPLNEKVNEKGGHELPGFDFQPRLQHRGKFLSPFLCGTTPKKMACIHLGVMALFSLSMLILCIVAATGGDVLFYVGLIGAPIALFPLPFVAAAIFGIQRNRPNLTLPLIVLLCFLAISSTAMFAFGIVMLWGADTNFQPAFAVMYIISMTYYSHAIRVLLRIRLDLLEGRS</sequence>
<organism evidence="2 3">
    <name type="scientific">Pristionchus fissidentatus</name>
    <dbReference type="NCBI Taxonomy" id="1538716"/>
    <lineage>
        <taxon>Eukaryota</taxon>
        <taxon>Metazoa</taxon>
        <taxon>Ecdysozoa</taxon>
        <taxon>Nematoda</taxon>
        <taxon>Chromadorea</taxon>
        <taxon>Rhabditida</taxon>
        <taxon>Rhabditina</taxon>
        <taxon>Diplogasteromorpha</taxon>
        <taxon>Diplogasteroidea</taxon>
        <taxon>Neodiplogasteridae</taxon>
        <taxon>Pristionchus</taxon>
    </lineage>
</organism>
<reference evidence="2" key="1">
    <citation type="submission" date="2023-10" db="EMBL/GenBank/DDBJ databases">
        <title>Genome assembly of Pristionchus species.</title>
        <authorList>
            <person name="Yoshida K."/>
            <person name="Sommer R.J."/>
        </authorList>
    </citation>
    <scope>NUCLEOTIDE SEQUENCE</scope>
    <source>
        <strain evidence="2">RS5133</strain>
    </source>
</reference>
<keyword evidence="1" id="KW-1133">Transmembrane helix</keyword>
<feature type="transmembrane region" description="Helical" evidence="1">
    <location>
        <begin position="123"/>
        <end position="147"/>
    </location>
</feature>
<keyword evidence="1" id="KW-0812">Transmembrane</keyword>
<gene>
    <name evidence="2" type="ORF">PFISCL1PPCAC_25937</name>
</gene>
<evidence type="ECO:0000313" key="2">
    <source>
        <dbReference type="EMBL" id="GMT34640.1"/>
    </source>
</evidence>
<proteinExistence type="predicted"/>
<feature type="transmembrane region" description="Helical" evidence="1">
    <location>
        <begin position="153"/>
        <end position="174"/>
    </location>
</feature>
<feature type="transmembrane region" description="Helical" evidence="1">
    <location>
        <begin position="58"/>
        <end position="80"/>
    </location>
</feature>
<evidence type="ECO:0000256" key="1">
    <source>
        <dbReference type="SAM" id="Phobius"/>
    </source>
</evidence>
<comment type="caution">
    <text evidence="2">The sequence shown here is derived from an EMBL/GenBank/DDBJ whole genome shotgun (WGS) entry which is preliminary data.</text>
</comment>
<dbReference type="AlphaFoldDB" id="A0AAV5WSQ9"/>
<keyword evidence="3" id="KW-1185">Reference proteome</keyword>
<dbReference type="EMBL" id="BTSY01000006">
    <property type="protein sequence ID" value="GMT34640.1"/>
    <property type="molecule type" value="Genomic_DNA"/>
</dbReference>
<keyword evidence="1" id="KW-0472">Membrane</keyword>
<protein>
    <submittedName>
        <fullName evidence="2">Uncharacterized protein</fullName>
    </submittedName>
</protein>